<dbReference type="Pfam" id="PF13456">
    <property type="entry name" value="RVT_3"/>
    <property type="match status" value="1"/>
</dbReference>
<feature type="domain" description="RNase H type-1" evidence="1">
    <location>
        <begin position="130"/>
        <end position="232"/>
    </location>
</feature>
<evidence type="ECO:0000313" key="2">
    <source>
        <dbReference type="EMBL" id="KAK7311337.1"/>
    </source>
</evidence>
<comment type="caution">
    <text evidence="2">The sequence shown here is derived from an EMBL/GenBank/DDBJ whole genome shotgun (WGS) entry which is preliminary data.</text>
</comment>
<dbReference type="GO" id="GO:0004523">
    <property type="term" value="F:RNA-DNA hybrid ribonuclease activity"/>
    <property type="evidence" value="ECO:0007669"/>
    <property type="project" value="InterPro"/>
</dbReference>
<proteinExistence type="predicted"/>
<dbReference type="InterPro" id="IPR002156">
    <property type="entry name" value="RNaseH_domain"/>
</dbReference>
<dbReference type="PANTHER" id="PTHR47074">
    <property type="entry name" value="BNAC02G40300D PROTEIN"/>
    <property type="match status" value="1"/>
</dbReference>
<keyword evidence="3" id="KW-1185">Reference proteome</keyword>
<evidence type="ECO:0000259" key="1">
    <source>
        <dbReference type="Pfam" id="PF13456"/>
    </source>
</evidence>
<sequence length="241" mass="28160">MVDNVKRMKVDIYPCCLFCDEHRELVVHALFTCRSLRGIWFKSEVGLRVDLVRADNTWDWLKFLLDWEEDRVSYTFNLLHVIRARRNIMVFNRVLMDEDQTFDQGRRHYQPELVRAACCCPPDEGKVKVNNHRGEVLVAAMKWINYQACEVRLAEALGLAWALLLSLDLCFRQISIETNGQEISTWWKRKPAEKSYFHYVLLNGVSLARLFDSFALNFVLRNLNKAADCLATLTLDLHECG</sequence>
<organism evidence="2 3">
    <name type="scientific">Clitoria ternatea</name>
    <name type="common">Butterfly pea</name>
    <dbReference type="NCBI Taxonomy" id="43366"/>
    <lineage>
        <taxon>Eukaryota</taxon>
        <taxon>Viridiplantae</taxon>
        <taxon>Streptophyta</taxon>
        <taxon>Embryophyta</taxon>
        <taxon>Tracheophyta</taxon>
        <taxon>Spermatophyta</taxon>
        <taxon>Magnoliopsida</taxon>
        <taxon>eudicotyledons</taxon>
        <taxon>Gunneridae</taxon>
        <taxon>Pentapetalae</taxon>
        <taxon>rosids</taxon>
        <taxon>fabids</taxon>
        <taxon>Fabales</taxon>
        <taxon>Fabaceae</taxon>
        <taxon>Papilionoideae</taxon>
        <taxon>50 kb inversion clade</taxon>
        <taxon>NPAAA clade</taxon>
        <taxon>indigoferoid/millettioid clade</taxon>
        <taxon>Phaseoleae</taxon>
        <taxon>Clitoria</taxon>
    </lineage>
</organism>
<gene>
    <name evidence="2" type="ORF">RJT34_09406</name>
</gene>
<protein>
    <recommendedName>
        <fullName evidence="1">RNase H type-1 domain-containing protein</fullName>
    </recommendedName>
</protein>
<dbReference type="EMBL" id="JAYKXN010000002">
    <property type="protein sequence ID" value="KAK7311337.1"/>
    <property type="molecule type" value="Genomic_DNA"/>
</dbReference>
<evidence type="ECO:0000313" key="3">
    <source>
        <dbReference type="Proteomes" id="UP001359559"/>
    </source>
</evidence>
<dbReference type="PANTHER" id="PTHR47074:SF75">
    <property type="entry name" value="RNASE H TYPE-1 DOMAIN-CONTAINING PROTEIN"/>
    <property type="match status" value="1"/>
</dbReference>
<name>A0AAN9K5R3_CLITE</name>
<dbReference type="InterPro" id="IPR052929">
    <property type="entry name" value="RNase_H-like_EbsB-rel"/>
</dbReference>
<dbReference type="Proteomes" id="UP001359559">
    <property type="component" value="Unassembled WGS sequence"/>
</dbReference>
<reference evidence="2 3" key="1">
    <citation type="submission" date="2024-01" db="EMBL/GenBank/DDBJ databases">
        <title>The genomes of 5 underutilized Papilionoideae crops provide insights into root nodulation and disease resistance.</title>
        <authorList>
            <person name="Yuan L."/>
        </authorList>
    </citation>
    <scope>NUCLEOTIDE SEQUENCE [LARGE SCALE GENOMIC DNA]</scope>
    <source>
        <strain evidence="2">LY-2023</strain>
        <tissue evidence="2">Leaf</tissue>
    </source>
</reference>
<accession>A0AAN9K5R3</accession>
<dbReference type="GO" id="GO:0003676">
    <property type="term" value="F:nucleic acid binding"/>
    <property type="evidence" value="ECO:0007669"/>
    <property type="project" value="InterPro"/>
</dbReference>
<dbReference type="AlphaFoldDB" id="A0AAN9K5R3"/>